<name>I7LDY9_9LACO</name>
<feature type="domain" description="Transposase IS116/IS110/IS902 C-terminal" evidence="2">
    <location>
        <begin position="271"/>
        <end position="355"/>
    </location>
</feature>
<dbReference type="PANTHER" id="PTHR33055:SF15">
    <property type="entry name" value="TRANSPOSASE-RELATED"/>
    <property type="match status" value="1"/>
</dbReference>
<protein>
    <submittedName>
        <fullName evidence="3">Transposase, IS116/IS110/IS902 family</fullName>
    </submittedName>
</protein>
<feature type="domain" description="Transposase IS110-like N-terminal" evidence="1">
    <location>
        <begin position="9"/>
        <end position="159"/>
    </location>
</feature>
<dbReference type="GO" id="GO:0006313">
    <property type="term" value="P:DNA transposition"/>
    <property type="evidence" value="ECO:0007669"/>
    <property type="project" value="InterPro"/>
</dbReference>
<dbReference type="Pfam" id="PF01548">
    <property type="entry name" value="DEDD_Tnp_IS110"/>
    <property type="match status" value="1"/>
</dbReference>
<sequence length="404" mass="45954">MKDYSVVFGIDVSKAKLSVSVLIKKKEIGHFDIANDAVGFKSLLEQLQEFAQPVVIFEATGVYSLSLEAFLNYKGYDYVKINPLKAKKLMDNNLRHNKTDRVDAHRLAMIEFITPQALSTQQPKEYRELQAASRYYEELTQDTVKAKNRLHRALQTVFPQIEQLMGTPSGKQYWQLVELYSHPRFVLEDGFEQISSKLQDIAGIGRRKSCNLANSLQNLAKLAYAYYDYDSVQVKLVRRLAQQLIDLEAEKAEIIDYMEEIAPKDDLELYLSVPGIARITALRLIAELGDLRRFKSTNQIDAFVGIDPGRYQSGEYDGHLGISKHGNHIARKILYLAIGQIASASSFNPCHIADYYKAKKQSFHSTGYKKIAITSVHKLIRTLYALIINGQAYDYNVAKLNQRL</sequence>
<dbReference type="GO" id="GO:0003677">
    <property type="term" value="F:DNA binding"/>
    <property type="evidence" value="ECO:0007669"/>
    <property type="project" value="InterPro"/>
</dbReference>
<dbReference type="EMBL" id="CAKC01000090">
    <property type="protein sequence ID" value="CCI87741.1"/>
    <property type="molecule type" value="Genomic_DNA"/>
</dbReference>
<organism evidence="3 4">
    <name type="scientific">Lactobacillus gigeriorum DSM 23908 = CRBIP 24.85</name>
    <dbReference type="NCBI Taxonomy" id="1423751"/>
    <lineage>
        <taxon>Bacteria</taxon>
        <taxon>Bacillati</taxon>
        <taxon>Bacillota</taxon>
        <taxon>Bacilli</taxon>
        <taxon>Lactobacillales</taxon>
        <taxon>Lactobacillaceae</taxon>
        <taxon>Lactobacillus</taxon>
    </lineage>
</organism>
<accession>I7LDY9</accession>
<dbReference type="Proteomes" id="UP000009326">
    <property type="component" value="Unassembled WGS sequence"/>
</dbReference>
<comment type="caution">
    <text evidence="3">The sequence shown here is derived from an EMBL/GenBank/DDBJ whole genome shotgun (WGS) entry which is preliminary data.</text>
</comment>
<evidence type="ECO:0000313" key="4">
    <source>
        <dbReference type="Proteomes" id="UP000009326"/>
    </source>
</evidence>
<dbReference type="AlphaFoldDB" id="I7LDY9"/>
<proteinExistence type="predicted"/>
<dbReference type="InterPro" id="IPR002525">
    <property type="entry name" value="Transp_IS110-like_N"/>
</dbReference>
<gene>
    <name evidence="3" type="ORF">BN52_00080</name>
</gene>
<dbReference type="PANTHER" id="PTHR33055">
    <property type="entry name" value="TRANSPOSASE FOR INSERTION SEQUENCE ELEMENT IS1111A"/>
    <property type="match status" value="1"/>
</dbReference>
<evidence type="ECO:0000259" key="1">
    <source>
        <dbReference type="Pfam" id="PF01548"/>
    </source>
</evidence>
<dbReference type="RefSeq" id="WP_008474053.1">
    <property type="nucleotide sequence ID" value="NZ_CAKC01000090.1"/>
</dbReference>
<dbReference type="Pfam" id="PF02371">
    <property type="entry name" value="Transposase_20"/>
    <property type="match status" value="1"/>
</dbReference>
<dbReference type="InterPro" id="IPR003346">
    <property type="entry name" value="Transposase_20"/>
</dbReference>
<dbReference type="GO" id="GO:0004803">
    <property type="term" value="F:transposase activity"/>
    <property type="evidence" value="ECO:0007669"/>
    <property type="project" value="InterPro"/>
</dbReference>
<evidence type="ECO:0000313" key="3">
    <source>
        <dbReference type="EMBL" id="CCI87741.1"/>
    </source>
</evidence>
<reference evidence="3 4" key="1">
    <citation type="submission" date="2012-06" db="EMBL/GenBank/DDBJ databases">
        <title>Draft genome sequence of Lactobacillus gigeriorum CRBIP 24.85T, isolated from chicken crop.</title>
        <authorList>
            <person name="Cousin S."/>
            <person name="Ma L."/>
            <person name="Creno S."/>
            <person name="Clermont D."/>
            <person name="Loux V."/>
            <person name="Bizet C."/>
            <person name="Bouchier C."/>
        </authorList>
    </citation>
    <scope>NUCLEOTIDE SEQUENCE [LARGE SCALE GENOMIC DNA]</scope>
    <source>
        <strain evidence="4">CRBIP 24.85T</strain>
    </source>
</reference>
<dbReference type="InterPro" id="IPR047650">
    <property type="entry name" value="Transpos_IS110"/>
</dbReference>
<evidence type="ECO:0000259" key="2">
    <source>
        <dbReference type="Pfam" id="PF02371"/>
    </source>
</evidence>
<dbReference type="NCBIfam" id="NF033542">
    <property type="entry name" value="transpos_IS110"/>
    <property type="match status" value="1"/>
</dbReference>